<feature type="domain" description="Right handed beta helix" evidence="2">
    <location>
        <begin position="413"/>
        <end position="564"/>
    </location>
</feature>
<sequence length="906" mass="98796">MPYRPQLIAIVVLLASSLRAAEPTADVFVAPNGNDAWSGRLAAANADRTDGPLVSLDAARFKVRDIRLQSPDRKSPVTVMFRGGMYRLAMPVAFAAVDSGSGAASPTQYVAYPDETPVLSGGEIIVGWKVQPDGRWSVKLDDVKSGRWNFSQLFVNGQRRMRPRAPKDGYFHIASRVESPNAKPGRGDDRFRFTAGDIRPDWKNLSDVEVISFHPWFTSMLRIDKVDPATRIVSFTGHTRTDAAFGLLSAGMRYLVDNVAEALDEPGEWYLDRPTGVLTYIPMPGETPATATVIAPWLEKLITLEVPAGRTPIESLMFKGLSFAHTNWVTPADGSSISQAAVSVNAAVSIAGARQLEIRDCTFTQLGTYGLEIGRDASDITVADCRFVDLGTGGIKVGTTGIPAKGSNITHRVIVRNNLIAHLGRIHPAAVGVWIGHAADVSVEHNDIYDLYYTGISSGWTWGFRPTKNSGIQIRNNHIHHLGQSVLSDMAGIYTLGASPYSVLEFNRIHDVTRDKYGGWGIYYDEGSAGYASSNNLLYRTQDGGFHQHYGEDNRFENNVILDSTEVAWGPTRLDSSQTPGQVREKPAFYFERNIVSGWGSASVVRPEAAGKLFMDHPELLKVDRNLYWNGGAEPQFKHLSLADWRKLGHDKASVVADPKLGNPDDANFRVPDDSPAVGLGFKPFDISKAGRQNGGPADLDPKRWPRWFPPSTGGPKRIADDFESTPVGSVAEFAQTSEEPPAATLRVTDAVAFEGKRSLKFADAPKLKAAFNPHLYWSPHYRKGVVTAKFALRSDGAAIAHEWRGPGYPYATGPALFLSGSGKLKVGSTELLTVPKGTWMTVEIQCPVGTAAAKYDVRITLADGTMKEVKGLACSPDFKELDWFGFSAAGDRGEAYLDALELQVK</sequence>
<dbReference type="SUPFAM" id="SSF51126">
    <property type="entry name" value="Pectin lyase-like"/>
    <property type="match status" value="1"/>
</dbReference>
<dbReference type="KEGG" id="hbs:IPV69_20890"/>
<dbReference type="InterPro" id="IPR012334">
    <property type="entry name" value="Pectin_lyas_fold"/>
</dbReference>
<keyword evidence="4" id="KW-1185">Reference proteome</keyword>
<protein>
    <submittedName>
        <fullName evidence="3">Right-handed parallel beta-helix repeat-containing protein</fullName>
    </submittedName>
</protein>
<gene>
    <name evidence="3" type="ORF">IPV69_20890</name>
</gene>
<dbReference type="Gene3D" id="2.160.20.10">
    <property type="entry name" value="Single-stranded right-handed beta-helix, Pectin lyase-like"/>
    <property type="match status" value="2"/>
</dbReference>
<dbReference type="InterPro" id="IPR039448">
    <property type="entry name" value="Beta_helix"/>
</dbReference>
<reference evidence="3 4" key="1">
    <citation type="submission" date="2020-10" db="EMBL/GenBank/DDBJ databases">
        <title>Wide distribution of Phycisphaera-like planctomycetes from WD2101 soil group in peatlands and genome analysis of the first cultivated representative.</title>
        <authorList>
            <person name="Dedysh S.N."/>
            <person name="Beletsky A.V."/>
            <person name="Ivanova A."/>
            <person name="Kulichevskaya I.S."/>
            <person name="Suzina N.E."/>
            <person name="Philippov D.A."/>
            <person name="Rakitin A.L."/>
            <person name="Mardanov A.V."/>
            <person name="Ravin N.V."/>
        </authorList>
    </citation>
    <scope>NUCLEOTIDE SEQUENCE [LARGE SCALE GENOMIC DNA]</scope>
    <source>
        <strain evidence="3 4">M1803</strain>
    </source>
</reference>
<dbReference type="InterPro" id="IPR011050">
    <property type="entry name" value="Pectin_lyase_fold/virulence"/>
</dbReference>
<feature type="chain" id="PRO_5034420278" evidence="1">
    <location>
        <begin position="21"/>
        <end position="906"/>
    </location>
</feature>
<evidence type="ECO:0000259" key="2">
    <source>
        <dbReference type="Pfam" id="PF13229"/>
    </source>
</evidence>
<evidence type="ECO:0000313" key="4">
    <source>
        <dbReference type="Proteomes" id="UP000593765"/>
    </source>
</evidence>
<evidence type="ECO:0000313" key="3">
    <source>
        <dbReference type="EMBL" id="QOV88669.1"/>
    </source>
</evidence>
<dbReference type="RefSeq" id="WP_206291666.1">
    <property type="nucleotide sequence ID" value="NZ_CP063458.1"/>
</dbReference>
<dbReference type="SMART" id="SM00710">
    <property type="entry name" value="PbH1"/>
    <property type="match status" value="7"/>
</dbReference>
<proteinExistence type="predicted"/>
<feature type="signal peptide" evidence="1">
    <location>
        <begin position="1"/>
        <end position="20"/>
    </location>
</feature>
<dbReference type="InterPro" id="IPR006626">
    <property type="entry name" value="PbH1"/>
</dbReference>
<dbReference type="EMBL" id="CP063458">
    <property type="protein sequence ID" value="QOV88669.1"/>
    <property type="molecule type" value="Genomic_DNA"/>
</dbReference>
<organism evidence="3 4">
    <name type="scientific">Humisphaera borealis</name>
    <dbReference type="NCBI Taxonomy" id="2807512"/>
    <lineage>
        <taxon>Bacteria</taxon>
        <taxon>Pseudomonadati</taxon>
        <taxon>Planctomycetota</taxon>
        <taxon>Phycisphaerae</taxon>
        <taxon>Tepidisphaerales</taxon>
        <taxon>Tepidisphaeraceae</taxon>
        <taxon>Humisphaera</taxon>
    </lineage>
</organism>
<dbReference type="PANTHER" id="PTHR36453:SF1">
    <property type="entry name" value="RIGHT HANDED BETA HELIX DOMAIN-CONTAINING PROTEIN"/>
    <property type="match status" value="1"/>
</dbReference>
<keyword evidence="1" id="KW-0732">Signal</keyword>
<dbReference type="Pfam" id="PF13229">
    <property type="entry name" value="Beta_helix"/>
    <property type="match status" value="1"/>
</dbReference>
<dbReference type="PANTHER" id="PTHR36453">
    <property type="entry name" value="SECRETED PROTEIN-RELATED"/>
    <property type="match status" value="1"/>
</dbReference>
<accession>A0A7M2WTC1</accession>
<name>A0A7M2WTC1_9BACT</name>
<evidence type="ECO:0000256" key="1">
    <source>
        <dbReference type="SAM" id="SignalP"/>
    </source>
</evidence>
<dbReference type="AlphaFoldDB" id="A0A7M2WTC1"/>
<dbReference type="Proteomes" id="UP000593765">
    <property type="component" value="Chromosome"/>
</dbReference>